<organism evidence="2 3">
    <name type="scientific">Streblomastix strix</name>
    <dbReference type="NCBI Taxonomy" id="222440"/>
    <lineage>
        <taxon>Eukaryota</taxon>
        <taxon>Metamonada</taxon>
        <taxon>Preaxostyla</taxon>
        <taxon>Oxymonadida</taxon>
        <taxon>Streblomastigidae</taxon>
        <taxon>Streblomastix</taxon>
    </lineage>
</organism>
<feature type="region of interest" description="Disordered" evidence="1">
    <location>
        <begin position="1"/>
        <end position="20"/>
    </location>
</feature>
<reference evidence="2 3" key="1">
    <citation type="submission" date="2019-03" db="EMBL/GenBank/DDBJ databases">
        <title>Single cell metagenomics reveals metabolic interactions within the superorganism composed of flagellate Streblomastix strix and complex community of Bacteroidetes bacteria on its surface.</title>
        <authorList>
            <person name="Treitli S.C."/>
            <person name="Kolisko M."/>
            <person name="Husnik F."/>
            <person name="Keeling P."/>
            <person name="Hampl V."/>
        </authorList>
    </citation>
    <scope>NUCLEOTIDE SEQUENCE [LARGE SCALE GENOMIC DNA]</scope>
    <source>
        <strain evidence="2">ST1C</strain>
    </source>
</reference>
<accession>A0A5J4VMR2</accession>
<comment type="caution">
    <text evidence="2">The sequence shown here is derived from an EMBL/GenBank/DDBJ whole genome shotgun (WGS) entry which is preliminary data.</text>
</comment>
<protein>
    <submittedName>
        <fullName evidence="2">Uncharacterized protein</fullName>
    </submittedName>
</protein>
<dbReference type="EMBL" id="SNRW01006091">
    <property type="protein sequence ID" value="KAA6383754.1"/>
    <property type="molecule type" value="Genomic_DNA"/>
</dbReference>
<evidence type="ECO:0000313" key="2">
    <source>
        <dbReference type="EMBL" id="KAA6383754.1"/>
    </source>
</evidence>
<dbReference type="AlphaFoldDB" id="A0A5J4VMR2"/>
<proteinExistence type="predicted"/>
<evidence type="ECO:0000256" key="1">
    <source>
        <dbReference type="SAM" id="MobiDB-lite"/>
    </source>
</evidence>
<evidence type="ECO:0000313" key="3">
    <source>
        <dbReference type="Proteomes" id="UP000324800"/>
    </source>
</evidence>
<sequence length="114" mass="12829">MGISHLFNEDSQAPVAKDTTQASQDYYGEAADGAEQSEHLRFWIGFSTACGQFHQFQLMRDATALWGTSIYARQQAAIREIEYKNFGTQDFPYGIALIRPSQMIITINTKSQSL</sequence>
<gene>
    <name evidence="2" type="ORF">EZS28_020721</name>
</gene>
<name>A0A5J4VMR2_9EUKA</name>
<dbReference type="Proteomes" id="UP000324800">
    <property type="component" value="Unassembled WGS sequence"/>
</dbReference>